<organism evidence="1 2">
    <name type="scientific">Actinomadura rubrisoli</name>
    <dbReference type="NCBI Taxonomy" id="2530368"/>
    <lineage>
        <taxon>Bacteria</taxon>
        <taxon>Bacillati</taxon>
        <taxon>Actinomycetota</taxon>
        <taxon>Actinomycetes</taxon>
        <taxon>Streptosporangiales</taxon>
        <taxon>Thermomonosporaceae</taxon>
        <taxon>Actinomadura</taxon>
    </lineage>
</organism>
<proteinExistence type="predicted"/>
<dbReference type="RefSeq" id="WP_131897317.1">
    <property type="nucleotide sequence ID" value="NZ_SMKU01000145.1"/>
</dbReference>
<gene>
    <name evidence="1" type="ORF">E1298_24990</name>
</gene>
<name>A0A4R5B765_9ACTN</name>
<dbReference type="Proteomes" id="UP000294513">
    <property type="component" value="Unassembled WGS sequence"/>
</dbReference>
<reference evidence="1 2" key="1">
    <citation type="submission" date="2019-03" db="EMBL/GenBank/DDBJ databases">
        <title>Draft genome sequences of novel Actinobacteria.</title>
        <authorList>
            <person name="Sahin N."/>
            <person name="Ay H."/>
            <person name="Saygin H."/>
        </authorList>
    </citation>
    <scope>NUCLEOTIDE SEQUENCE [LARGE SCALE GENOMIC DNA]</scope>
    <source>
        <strain evidence="1 2">H3C3</strain>
    </source>
</reference>
<evidence type="ECO:0000313" key="1">
    <source>
        <dbReference type="EMBL" id="TDD80913.1"/>
    </source>
</evidence>
<keyword evidence="2" id="KW-1185">Reference proteome</keyword>
<accession>A0A4R5B765</accession>
<protein>
    <submittedName>
        <fullName evidence="1">Uncharacterized protein</fullName>
    </submittedName>
</protein>
<dbReference type="AlphaFoldDB" id="A0A4R5B765"/>
<comment type="caution">
    <text evidence="1">The sequence shown here is derived from an EMBL/GenBank/DDBJ whole genome shotgun (WGS) entry which is preliminary data.</text>
</comment>
<dbReference type="OrthoDB" id="2084290at2"/>
<evidence type="ECO:0000313" key="2">
    <source>
        <dbReference type="Proteomes" id="UP000294513"/>
    </source>
</evidence>
<sequence length="62" mass="6857">MTYADHKVPLARWKAMGGDPNDPAHLAPPHGALNRCAEWGRCCNESVGDRLYGPPVRGSRNW</sequence>
<dbReference type="EMBL" id="SMKU01000145">
    <property type="protein sequence ID" value="TDD80913.1"/>
    <property type="molecule type" value="Genomic_DNA"/>
</dbReference>